<protein>
    <submittedName>
        <fullName evidence="2">Uncharacterized protein</fullName>
    </submittedName>
</protein>
<comment type="caution">
    <text evidence="2">The sequence shown here is derived from an EMBL/GenBank/DDBJ whole genome shotgun (WGS) entry which is preliminary data.</text>
</comment>
<dbReference type="RefSeq" id="XP_056557588.1">
    <property type="nucleotide sequence ID" value="XM_056695376.1"/>
</dbReference>
<organism evidence="2 3">
    <name type="scientific">Penicillium cataractarum</name>
    <dbReference type="NCBI Taxonomy" id="2100454"/>
    <lineage>
        <taxon>Eukaryota</taxon>
        <taxon>Fungi</taxon>
        <taxon>Dikarya</taxon>
        <taxon>Ascomycota</taxon>
        <taxon>Pezizomycotina</taxon>
        <taxon>Eurotiomycetes</taxon>
        <taxon>Eurotiomycetidae</taxon>
        <taxon>Eurotiales</taxon>
        <taxon>Aspergillaceae</taxon>
        <taxon>Penicillium</taxon>
    </lineage>
</organism>
<feature type="compositionally biased region" description="Polar residues" evidence="1">
    <location>
        <begin position="51"/>
        <end position="60"/>
    </location>
</feature>
<feature type="compositionally biased region" description="Low complexity" evidence="1">
    <location>
        <begin position="96"/>
        <end position="114"/>
    </location>
</feature>
<name>A0A9W9SKA2_9EURO</name>
<sequence>MHMISKMLERRSIGRAFHSWSVLAELAQVGKDSIHTWQEAKMQMHHAGLNAASNQPAYQQRRNNSKKGGYKKKYSMIGTPKPAEAAGSPRPGMKRAAPSMEAAVAAPSSVPSVS</sequence>
<reference evidence="2" key="1">
    <citation type="submission" date="2022-11" db="EMBL/GenBank/DDBJ databases">
        <authorList>
            <person name="Petersen C."/>
        </authorList>
    </citation>
    <scope>NUCLEOTIDE SEQUENCE</scope>
    <source>
        <strain evidence="2">IBT 29864</strain>
    </source>
</reference>
<gene>
    <name evidence="2" type="ORF">N7496_002445</name>
</gene>
<dbReference type="Proteomes" id="UP001147782">
    <property type="component" value="Unassembled WGS sequence"/>
</dbReference>
<evidence type="ECO:0000313" key="3">
    <source>
        <dbReference type="Proteomes" id="UP001147782"/>
    </source>
</evidence>
<accession>A0A9W9SKA2</accession>
<keyword evidence="3" id="KW-1185">Reference proteome</keyword>
<feature type="region of interest" description="Disordered" evidence="1">
    <location>
        <begin position="47"/>
        <end position="114"/>
    </location>
</feature>
<evidence type="ECO:0000313" key="2">
    <source>
        <dbReference type="EMBL" id="KAJ5380017.1"/>
    </source>
</evidence>
<feature type="compositionally biased region" description="Basic residues" evidence="1">
    <location>
        <begin position="63"/>
        <end position="74"/>
    </location>
</feature>
<reference evidence="2" key="2">
    <citation type="journal article" date="2023" name="IMA Fungus">
        <title>Comparative genomic study of the Penicillium genus elucidates a diverse pangenome and 15 lateral gene transfer events.</title>
        <authorList>
            <person name="Petersen C."/>
            <person name="Sorensen T."/>
            <person name="Nielsen M.R."/>
            <person name="Sondergaard T.E."/>
            <person name="Sorensen J.L."/>
            <person name="Fitzpatrick D.A."/>
            <person name="Frisvad J.C."/>
            <person name="Nielsen K.L."/>
        </authorList>
    </citation>
    <scope>NUCLEOTIDE SEQUENCE</scope>
    <source>
        <strain evidence="2">IBT 29864</strain>
    </source>
</reference>
<dbReference type="GeneID" id="81434553"/>
<dbReference type="EMBL" id="JAPZBS010000002">
    <property type="protein sequence ID" value="KAJ5380017.1"/>
    <property type="molecule type" value="Genomic_DNA"/>
</dbReference>
<evidence type="ECO:0000256" key="1">
    <source>
        <dbReference type="SAM" id="MobiDB-lite"/>
    </source>
</evidence>
<dbReference type="AlphaFoldDB" id="A0A9W9SKA2"/>
<proteinExistence type="predicted"/>